<protein>
    <submittedName>
        <fullName evidence="9">Glycosyl transferase</fullName>
    </submittedName>
    <submittedName>
        <fullName evidence="10">TIGR03013 family PEP-CTERM/XrtA system glycosyltransferase</fullName>
    </submittedName>
</protein>
<keyword evidence="6 7" id="KW-0472">Membrane</keyword>
<evidence type="ECO:0000256" key="1">
    <source>
        <dbReference type="ARBA" id="ARBA00004141"/>
    </source>
</evidence>
<dbReference type="Gene3D" id="3.40.50.720">
    <property type="entry name" value="NAD(P)-binding Rossmann-like Domain"/>
    <property type="match status" value="1"/>
</dbReference>
<dbReference type="Proteomes" id="UP000831485">
    <property type="component" value="Chromosome"/>
</dbReference>
<keyword evidence="12" id="KW-1185">Reference proteome</keyword>
<evidence type="ECO:0000256" key="3">
    <source>
        <dbReference type="ARBA" id="ARBA00022679"/>
    </source>
</evidence>
<evidence type="ECO:0000256" key="5">
    <source>
        <dbReference type="ARBA" id="ARBA00022989"/>
    </source>
</evidence>
<dbReference type="GO" id="GO:0016020">
    <property type="term" value="C:membrane"/>
    <property type="evidence" value="ECO:0007669"/>
    <property type="project" value="UniProtKB-SubCell"/>
</dbReference>
<reference evidence="11" key="1">
    <citation type="submission" date="2020-06" db="EMBL/GenBank/DDBJ databases">
        <title>Draft genomic sequecing of Geomonas sp. Red736.</title>
        <authorList>
            <person name="Itoh H."/>
            <person name="Xu Z.X."/>
            <person name="Ushijima N."/>
            <person name="Masuda Y."/>
            <person name="Shiratori Y."/>
            <person name="Senoo K."/>
        </authorList>
    </citation>
    <scope>NUCLEOTIDE SEQUENCE [LARGE SCALE GENOMIC DNA]</scope>
    <source>
        <strain evidence="11">Red736</strain>
    </source>
</reference>
<name>A0A6V8MUD0_9BACT</name>
<dbReference type="GO" id="GO:0009242">
    <property type="term" value="P:colanic acid biosynthetic process"/>
    <property type="evidence" value="ECO:0007669"/>
    <property type="project" value="TreeGrafter"/>
</dbReference>
<feature type="transmembrane region" description="Helical" evidence="7">
    <location>
        <begin position="278"/>
        <end position="299"/>
    </location>
</feature>
<dbReference type="InterPro" id="IPR017475">
    <property type="entry name" value="EPS_sugar_tfrase"/>
</dbReference>
<evidence type="ECO:0000313" key="9">
    <source>
        <dbReference type="EMBL" id="GFO63710.1"/>
    </source>
</evidence>
<feature type="transmembrane region" description="Helical" evidence="7">
    <location>
        <begin position="46"/>
        <end position="65"/>
    </location>
</feature>
<evidence type="ECO:0000256" key="4">
    <source>
        <dbReference type="ARBA" id="ARBA00022692"/>
    </source>
</evidence>
<sequence length="460" mass="51435">MDLRVPFYICTDAVLALMSLVLAAGVRFGRFTPRGEWDFTTGVKAGAIFVLVALFSSYLMEVYTLPRDSRKRDILATCVQGGCAAFFFLSVVYYLAPELMLGRGVLFFALGFFVLFQFAWYAASGIGARRVPFSKRVLILGSGDLACQLGGLLASQPGRFTLAGYLECQGEGRPVQTVHQKELFGSQVVPRCGDLLQTAGEYKASAIVVALAERRGVLPLQEMMRCKLNGVEVLDAPAFYEMVQGKLLLEEMTPSFIIFSSGFHRSAFAKVYKPAMDVVLALAGLILAAPLFPFIALAIKLDSPGPLLFKQVRVGQGERHFTLYKFRSMRVDAEREGAVWAVRNDARITRVGSFLRNSRIDELPQLYNVLKGDMSFIGPRPERPEFVEDLKRSISYYSKRHTIKPGLTGWAQVRYPYGATVEDAIEKLRYDLYYIKNLSFLLDMEILFETVKVVLFGRGR</sequence>
<evidence type="ECO:0000256" key="6">
    <source>
        <dbReference type="ARBA" id="ARBA00023136"/>
    </source>
</evidence>
<dbReference type="PANTHER" id="PTHR30576:SF21">
    <property type="entry name" value="UDP-GLUCOSE:UNDECAPRENYL-PHOSPHATE GLUCOSE-1-PHOSPHATE TRANSFERASE"/>
    <property type="match status" value="1"/>
</dbReference>
<dbReference type="PANTHER" id="PTHR30576">
    <property type="entry name" value="COLANIC BIOSYNTHESIS UDP-GLUCOSE LIPID CARRIER TRANSFERASE"/>
    <property type="match status" value="1"/>
</dbReference>
<dbReference type="NCBIfam" id="TIGR03013">
    <property type="entry name" value="EpsB_2"/>
    <property type="match status" value="1"/>
</dbReference>
<evidence type="ECO:0000313" key="10">
    <source>
        <dbReference type="EMBL" id="UPU37751.1"/>
    </source>
</evidence>
<feature type="transmembrane region" description="Helical" evidence="7">
    <location>
        <begin position="101"/>
        <end position="123"/>
    </location>
</feature>
<feature type="domain" description="Bacterial sugar transferase" evidence="8">
    <location>
        <begin position="273"/>
        <end position="455"/>
    </location>
</feature>
<dbReference type="NCBIfam" id="TIGR03025">
    <property type="entry name" value="EPS_sugtrans"/>
    <property type="match status" value="1"/>
</dbReference>
<reference evidence="10" key="3">
    <citation type="submission" date="2022-04" db="EMBL/GenBank/DDBJ databases">
        <authorList>
            <person name="Liu G."/>
        </authorList>
    </citation>
    <scope>NUCLEOTIDE SEQUENCE</scope>
    <source>
        <strain evidence="10">RG22</strain>
    </source>
</reference>
<keyword evidence="4 7" id="KW-0812">Transmembrane</keyword>
<evidence type="ECO:0000313" key="12">
    <source>
        <dbReference type="Proteomes" id="UP000831485"/>
    </source>
</evidence>
<feature type="transmembrane region" description="Helical" evidence="7">
    <location>
        <begin position="7"/>
        <end position="26"/>
    </location>
</feature>
<feature type="transmembrane region" description="Helical" evidence="7">
    <location>
        <begin position="74"/>
        <end position="95"/>
    </location>
</feature>
<evidence type="ECO:0000256" key="2">
    <source>
        <dbReference type="ARBA" id="ARBA00006464"/>
    </source>
</evidence>
<keyword evidence="3 9" id="KW-0808">Transferase</keyword>
<dbReference type="RefSeq" id="WP_183346551.1">
    <property type="nucleotide sequence ID" value="NZ_BLXY01000002.1"/>
</dbReference>
<dbReference type="InterPro" id="IPR017464">
    <property type="entry name" value="Sugar_tfrase_EpsB_2"/>
</dbReference>
<dbReference type="Pfam" id="PF02397">
    <property type="entry name" value="Bac_transf"/>
    <property type="match status" value="1"/>
</dbReference>
<evidence type="ECO:0000256" key="7">
    <source>
        <dbReference type="SAM" id="Phobius"/>
    </source>
</evidence>
<gene>
    <name evidence="9" type="ORF">GMPD_16290</name>
    <name evidence="10" type="ORF">M1B72_08600</name>
</gene>
<comment type="subcellular location">
    <subcellularLocation>
        <location evidence="1">Membrane</location>
        <topology evidence="1">Multi-pass membrane protein</topology>
    </subcellularLocation>
</comment>
<dbReference type="Proteomes" id="UP000568888">
    <property type="component" value="Unassembled WGS sequence"/>
</dbReference>
<evidence type="ECO:0000313" key="11">
    <source>
        <dbReference type="Proteomes" id="UP000568888"/>
    </source>
</evidence>
<dbReference type="GO" id="GO:0089702">
    <property type="term" value="F:undecaprenyl-phosphate glucose phosphotransferase activity"/>
    <property type="evidence" value="ECO:0007669"/>
    <property type="project" value="TreeGrafter"/>
</dbReference>
<dbReference type="EMBL" id="CP096574">
    <property type="protein sequence ID" value="UPU37751.1"/>
    <property type="molecule type" value="Genomic_DNA"/>
</dbReference>
<evidence type="ECO:0000259" key="8">
    <source>
        <dbReference type="Pfam" id="PF02397"/>
    </source>
</evidence>
<reference evidence="9" key="2">
    <citation type="journal article" date="2021" name="Int. J. Syst. Evol. Microbiol.">
        <title>Geomonas silvestris sp. nov., Geomonas paludis sp. nov. and Geomonas limicola sp. nov., isolated from terrestrial environments, and emended description of the genus Geomonas.</title>
        <authorList>
            <person name="Itoh H."/>
            <person name="Xu Z."/>
            <person name="Masuda Y."/>
            <person name="Ushijima N."/>
            <person name="Hayakawa C."/>
            <person name="Shiratori Y."/>
            <person name="Senoo K."/>
        </authorList>
    </citation>
    <scope>NUCLEOTIDE SEQUENCE</scope>
    <source>
        <strain evidence="9">Red736</strain>
    </source>
</reference>
<dbReference type="AlphaFoldDB" id="A0A6V8MUD0"/>
<organism evidence="9 11">
    <name type="scientific">Geomonas paludis</name>
    <dbReference type="NCBI Taxonomy" id="2740185"/>
    <lineage>
        <taxon>Bacteria</taxon>
        <taxon>Pseudomonadati</taxon>
        <taxon>Thermodesulfobacteriota</taxon>
        <taxon>Desulfuromonadia</taxon>
        <taxon>Geobacterales</taxon>
        <taxon>Geobacteraceae</taxon>
        <taxon>Geomonas</taxon>
    </lineage>
</organism>
<comment type="similarity">
    <text evidence="2">Belongs to the bacterial sugar transferase family.</text>
</comment>
<dbReference type="InterPro" id="IPR003362">
    <property type="entry name" value="Bact_transf"/>
</dbReference>
<accession>A0A6V8MUD0</accession>
<dbReference type="EMBL" id="BLXY01000002">
    <property type="protein sequence ID" value="GFO63710.1"/>
    <property type="molecule type" value="Genomic_DNA"/>
</dbReference>
<proteinExistence type="inferred from homology"/>
<keyword evidence="5 7" id="KW-1133">Transmembrane helix</keyword>